<accession>A0A2A2LTX2</accession>
<feature type="compositionally biased region" description="Basic and acidic residues" evidence="2">
    <location>
        <begin position="533"/>
        <end position="570"/>
    </location>
</feature>
<evidence type="ECO:0000256" key="2">
    <source>
        <dbReference type="SAM" id="MobiDB-lite"/>
    </source>
</evidence>
<feature type="coiled-coil region" evidence="1">
    <location>
        <begin position="118"/>
        <end position="181"/>
    </location>
</feature>
<feature type="compositionally biased region" description="Polar residues" evidence="2">
    <location>
        <begin position="882"/>
        <end position="897"/>
    </location>
</feature>
<reference evidence="3 4" key="1">
    <citation type="journal article" date="2017" name="Curr. Biol.">
        <title>Genome architecture and evolution of a unichromosomal asexual nematode.</title>
        <authorList>
            <person name="Fradin H."/>
            <person name="Zegar C."/>
            <person name="Gutwein M."/>
            <person name="Lucas J."/>
            <person name="Kovtun M."/>
            <person name="Corcoran D."/>
            <person name="Baugh L.R."/>
            <person name="Kiontke K."/>
            <person name="Gunsalus K."/>
            <person name="Fitch D.H."/>
            <person name="Piano F."/>
        </authorList>
    </citation>
    <scope>NUCLEOTIDE SEQUENCE [LARGE SCALE GENOMIC DNA]</scope>
    <source>
        <strain evidence="3">PF1309</strain>
    </source>
</reference>
<dbReference type="EMBL" id="LIAE01006455">
    <property type="protein sequence ID" value="PAV89417.1"/>
    <property type="molecule type" value="Genomic_DNA"/>
</dbReference>
<feature type="coiled-coil region" evidence="1">
    <location>
        <begin position="659"/>
        <end position="686"/>
    </location>
</feature>
<dbReference type="STRING" id="2018661.A0A2A2LTX2"/>
<keyword evidence="4" id="KW-1185">Reference proteome</keyword>
<protein>
    <submittedName>
        <fullName evidence="3">Uncharacterized protein</fullName>
    </submittedName>
</protein>
<evidence type="ECO:0000313" key="3">
    <source>
        <dbReference type="EMBL" id="PAV89417.1"/>
    </source>
</evidence>
<feature type="coiled-coil region" evidence="1">
    <location>
        <begin position="421"/>
        <end position="486"/>
    </location>
</feature>
<evidence type="ECO:0000313" key="4">
    <source>
        <dbReference type="Proteomes" id="UP000218231"/>
    </source>
</evidence>
<dbReference type="AlphaFoldDB" id="A0A2A2LTX2"/>
<name>A0A2A2LTX2_9BILA</name>
<keyword evidence="1" id="KW-0175">Coiled coil</keyword>
<feature type="region of interest" description="Disordered" evidence="2">
    <location>
        <begin position="1"/>
        <end position="20"/>
    </location>
</feature>
<feature type="coiled-coil region" evidence="1">
    <location>
        <begin position="27"/>
        <end position="90"/>
    </location>
</feature>
<dbReference type="Proteomes" id="UP000218231">
    <property type="component" value="Unassembled WGS sequence"/>
</dbReference>
<feature type="region of interest" description="Disordered" evidence="2">
    <location>
        <begin position="533"/>
        <end position="575"/>
    </location>
</feature>
<feature type="region of interest" description="Disordered" evidence="2">
    <location>
        <begin position="882"/>
        <end position="907"/>
    </location>
</feature>
<evidence type="ECO:0000256" key="1">
    <source>
        <dbReference type="SAM" id="Coils"/>
    </source>
</evidence>
<proteinExistence type="predicted"/>
<gene>
    <name evidence="3" type="ORF">WR25_11935</name>
</gene>
<comment type="caution">
    <text evidence="3">The sequence shown here is derived from an EMBL/GenBank/DDBJ whole genome shotgun (WGS) entry which is preliminary data.</text>
</comment>
<organism evidence="3 4">
    <name type="scientific">Diploscapter pachys</name>
    <dbReference type="NCBI Taxonomy" id="2018661"/>
    <lineage>
        <taxon>Eukaryota</taxon>
        <taxon>Metazoa</taxon>
        <taxon>Ecdysozoa</taxon>
        <taxon>Nematoda</taxon>
        <taxon>Chromadorea</taxon>
        <taxon>Rhabditida</taxon>
        <taxon>Rhabditina</taxon>
        <taxon>Rhabditomorpha</taxon>
        <taxon>Rhabditoidea</taxon>
        <taxon>Rhabditidae</taxon>
        <taxon>Diploscapter</taxon>
    </lineage>
</organism>
<sequence>MNMQEKAKEREHQLKMMKEKCGSDLQLKKYDMESEEMKKEHEQAMEAGTNTIARIEQEANEEKERFEKEHEERQKHLEEARHKIRQLHDQQFDEMSKKHTEAMERHKEHGDAMIAILDAEWKELMKIQDEQRERLEKEYAERQKDLEKRESEMKQLHQQQIDEMNKKYKEAEERHKEHGDAMIAILGAEREQMMKIQDEQRERLEKVIQNSWRNYEEKMRILNKQLEDIEYIHRKVMKGYRAEQNYLETQKNALCDLRCNFIRKEIDVVLELRRTINDYTANSQFNSRMDDNKRMVDRTLRYITDIKGINDRLGTITDEALRKRELDFLSFTLIELNKHAEQARQTAEVDMNSIGANLAEQNLIQVAKGDRCKKVIEDIIKQEDELEKIFENMPKADNAIAAVADMLHDDEETDREGRVGRMNMESRAKEREHELKMMKEKCDRDLQMKKYEIESKKIKNDLERELQRMNDEAEREKRQMQNKQLQRIANETDKTNKMMLDMKKQADAAAEKALKEDNEMYERNRQEMIRMNEERRKEHERAMEAEKNTIDRIKQETSDERKQSEKEYKERQKHLEKRENEMKQLHQQQIDEMNKKYKEAEERRKEHGDAMIAILDAEREQMMKIQDEQKGRLKEIMQNSERSYKEKMAILDKQNDDIKETHQKVMEGYRAERKFLESQKSALEQLERDTIIKEIQFVSDLTTNISGHNSNSQFNSRMDNNKRMADRTLRYITDVKTINVKLGRITNETAKKRELDRLGFTLIELNKHAEQARQTAEVDMNSIRANLREQNLIQEILQEAHDIHQIIVENHVDAQNMDINSDESKKMIGDIINQADKLKKRFENMPRATNAIAAVTNMIYTRVNQSERSISQQLEHITIGWQSTSNNQRNPHQLQIEQNEETAPIDP</sequence>